<feature type="region of interest" description="Disordered" evidence="2">
    <location>
        <begin position="380"/>
        <end position="399"/>
    </location>
</feature>
<keyword evidence="5" id="KW-1185">Reference proteome</keyword>
<evidence type="ECO:0000313" key="4">
    <source>
        <dbReference type="EMBL" id="TFK30867.1"/>
    </source>
</evidence>
<feature type="domain" description="RRM" evidence="3">
    <location>
        <begin position="441"/>
        <end position="521"/>
    </location>
</feature>
<dbReference type="InterPro" id="IPR000504">
    <property type="entry name" value="RRM_dom"/>
</dbReference>
<dbReference type="GO" id="GO:0003723">
    <property type="term" value="F:RNA binding"/>
    <property type="evidence" value="ECO:0007669"/>
    <property type="project" value="UniProtKB-UniRule"/>
</dbReference>
<dbReference type="STRING" id="230819.A0A5C3LDH6"/>
<gene>
    <name evidence="4" type="ORF">FA15DRAFT_35998</name>
</gene>
<dbReference type="EMBL" id="ML210146">
    <property type="protein sequence ID" value="TFK30867.1"/>
    <property type="molecule type" value="Genomic_DNA"/>
</dbReference>
<dbReference type="InterPro" id="IPR050907">
    <property type="entry name" value="SRSF"/>
</dbReference>
<dbReference type="Proteomes" id="UP000307440">
    <property type="component" value="Unassembled WGS sequence"/>
</dbReference>
<evidence type="ECO:0000256" key="2">
    <source>
        <dbReference type="SAM" id="MobiDB-lite"/>
    </source>
</evidence>
<proteinExistence type="predicted"/>
<keyword evidence="1" id="KW-0694">RNA-binding</keyword>
<dbReference type="SUPFAM" id="SSF54928">
    <property type="entry name" value="RNA-binding domain, RBD"/>
    <property type="match status" value="2"/>
</dbReference>
<organism evidence="4 5">
    <name type="scientific">Coprinopsis marcescibilis</name>
    <name type="common">Agaric fungus</name>
    <name type="synonym">Psathyrella marcescibilis</name>
    <dbReference type="NCBI Taxonomy" id="230819"/>
    <lineage>
        <taxon>Eukaryota</taxon>
        <taxon>Fungi</taxon>
        <taxon>Dikarya</taxon>
        <taxon>Basidiomycota</taxon>
        <taxon>Agaricomycotina</taxon>
        <taxon>Agaricomycetes</taxon>
        <taxon>Agaricomycetidae</taxon>
        <taxon>Agaricales</taxon>
        <taxon>Agaricineae</taxon>
        <taxon>Psathyrellaceae</taxon>
        <taxon>Coprinopsis</taxon>
    </lineage>
</organism>
<dbReference type="Pfam" id="PF00076">
    <property type="entry name" value="RRM_1"/>
    <property type="match status" value="1"/>
</dbReference>
<reference evidence="4 5" key="1">
    <citation type="journal article" date="2019" name="Nat. Ecol. Evol.">
        <title>Megaphylogeny resolves global patterns of mushroom evolution.</title>
        <authorList>
            <person name="Varga T."/>
            <person name="Krizsan K."/>
            <person name="Foldi C."/>
            <person name="Dima B."/>
            <person name="Sanchez-Garcia M."/>
            <person name="Sanchez-Ramirez S."/>
            <person name="Szollosi G.J."/>
            <person name="Szarkandi J.G."/>
            <person name="Papp V."/>
            <person name="Albert L."/>
            <person name="Andreopoulos W."/>
            <person name="Angelini C."/>
            <person name="Antonin V."/>
            <person name="Barry K.W."/>
            <person name="Bougher N.L."/>
            <person name="Buchanan P."/>
            <person name="Buyck B."/>
            <person name="Bense V."/>
            <person name="Catcheside P."/>
            <person name="Chovatia M."/>
            <person name="Cooper J."/>
            <person name="Damon W."/>
            <person name="Desjardin D."/>
            <person name="Finy P."/>
            <person name="Geml J."/>
            <person name="Haridas S."/>
            <person name="Hughes K."/>
            <person name="Justo A."/>
            <person name="Karasinski D."/>
            <person name="Kautmanova I."/>
            <person name="Kiss B."/>
            <person name="Kocsube S."/>
            <person name="Kotiranta H."/>
            <person name="LaButti K.M."/>
            <person name="Lechner B.E."/>
            <person name="Liimatainen K."/>
            <person name="Lipzen A."/>
            <person name="Lukacs Z."/>
            <person name="Mihaltcheva S."/>
            <person name="Morgado L.N."/>
            <person name="Niskanen T."/>
            <person name="Noordeloos M.E."/>
            <person name="Ohm R.A."/>
            <person name="Ortiz-Santana B."/>
            <person name="Ovrebo C."/>
            <person name="Racz N."/>
            <person name="Riley R."/>
            <person name="Savchenko A."/>
            <person name="Shiryaev A."/>
            <person name="Soop K."/>
            <person name="Spirin V."/>
            <person name="Szebenyi C."/>
            <person name="Tomsovsky M."/>
            <person name="Tulloss R.E."/>
            <person name="Uehling J."/>
            <person name="Grigoriev I.V."/>
            <person name="Vagvolgyi C."/>
            <person name="Papp T."/>
            <person name="Martin F.M."/>
            <person name="Miettinen O."/>
            <person name="Hibbett D.S."/>
            <person name="Nagy L.G."/>
        </authorList>
    </citation>
    <scope>NUCLEOTIDE SEQUENCE [LARGE SCALE GENOMIC DNA]</scope>
    <source>
        <strain evidence="4 5">CBS 121175</strain>
    </source>
</reference>
<dbReference type="OrthoDB" id="410044at2759"/>
<protein>
    <recommendedName>
        <fullName evidence="3">RRM domain-containing protein</fullName>
    </recommendedName>
</protein>
<dbReference type="PROSITE" id="PS50102">
    <property type="entry name" value="RRM"/>
    <property type="match status" value="1"/>
</dbReference>
<evidence type="ECO:0000256" key="1">
    <source>
        <dbReference type="PROSITE-ProRule" id="PRU00176"/>
    </source>
</evidence>
<evidence type="ECO:0000259" key="3">
    <source>
        <dbReference type="PROSITE" id="PS50102"/>
    </source>
</evidence>
<evidence type="ECO:0000313" key="5">
    <source>
        <dbReference type="Proteomes" id="UP000307440"/>
    </source>
</evidence>
<dbReference type="PANTHER" id="PTHR23147">
    <property type="entry name" value="SERINE/ARGININE RICH SPLICING FACTOR"/>
    <property type="match status" value="1"/>
</dbReference>
<name>A0A5C3LDH6_COPMA</name>
<dbReference type="InterPro" id="IPR012677">
    <property type="entry name" value="Nucleotide-bd_a/b_plait_sf"/>
</dbReference>
<dbReference type="SMART" id="SM00360">
    <property type="entry name" value="RRM"/>
    <property type="match status" value="2"/>
</dbReference>
<dbReference type="Gene3D" id="3.30.70.330">
    <property type="match status" value="2"/>
</dbReference>
<accession>A0A5C3LDH6</accession>
<sequence length="743" mass="82362">MLTESSLPLNIDHGELGKMLAEHLSEHTQVKNIKVIRDSKGGICAFVQCENADAASGLIQTLRTTTPKPFLGRILRYEPARAFRTLLVSYRAPSYLIPGYGSPGRQNPWELPTALRLWKTKGSRFHHIAYNSDAEVAELRRTEQKLDAAESNSLHLQPLKFDEFSLHKLAAYFGRLESFALYRPEEDAPSSEVPNVGNAHPGPHSAPRLPCMDNGCWEVKWDFRDDCVGALMALRRVPHLTVTWAHLPFSSGGDLHLAQFKHPQYFQPAPYSHQASPLLPPFPYSTSPTAGVVSQSGYNKGDVIKPHQEVLVVGPPQDFRNQAHIPLVTVGWAPPSKSELMPSTSFKPVVAFTDMTAPPIDVYEWPSYTIEKQRATEERHHSACYPQSTASPIVRPTSGDDPQIVYPLTPTSWAASDDDHLDAPQKSEDMRDAEAQNIDPTSLFIGGLNVLGSFPWTEERVREHFSKYGGLENVKFVRPFNATTAFAFLKYNNTEGPARAVQEEHNRTCDGRVLRVQLRDCNPPRNPWKNGRGRGRFPTNHSFSHRGHHFPTKFVPRSNCLPKESAAGSEALSNRNEAEHPGTATSLEGSPSPYVSEASPTSDDRTLHDATPSPSLAASDDGAFKGSASSRSDAQDHSEKYREWYDDLEPTTNHTWLPSSASMNTIPPPGYPCVYPNGPFYTTPTTWVPTQVYQAPYPMPYYPVCPGMHPSQALPPQGDYDPNWSASAVVYQVSLGIPPVALC</sequence>
<feature type="region of interest" description="Disordered" evidence="2">
    <location>
        <begin position="520"/>
        <end position="639"/>
    </location>
</feature>
<dbReference type="AlphaFoldDB" id="A0A5C3LDH6"/>
<dbReference type="InterPro" id="IPR035979">
    <property type="entry name" value="RBD_domain_sf"/>
</dbReference>